<feature type="compositionally biased region" description="Polar residues" evidence="1">
    <location>
        <begin position="37"/>
        <end position="51"/>
    </location>
</feature>
<feature type="region of interest" description="Disordered" evidence="1">
    <location>
        <begin position="1"/>
        <end position="61"/>
    </location>
</feature>
<sequence>MPPRSPPAWSGGAPVLTARMGRGPRSLPEVKLVGLTRNPNPSDRLSRQSSHGSRHGNKLLAPEVSGMQPGLACPPTLWLPGAVCQAPGAGPLQDRATASALSSLGTRAACCSGPRGVGPAAYWSLGGGGRGPLRGGHAEALSRSPLPLHSSFSPLPLPRAPTSCTPPDLRGSPALPSRGAGSFRSHARGPLSHLLWGPGGHGLAVHGLLPVQVQLGGGGRRGGKLLWAKLKKLSYVSVLYSDPSSFGRRP</sequence>
<feature type="region of interest" description="Disordered" evidence="1">
    <location>
        <begin position="160"/>
        <end position="183"/>
    </location>
</feature>
<protein>
    <submittedName>
        <fullName evidence="2">Uncharacterized protein</fullName>
    </submittedName>
</protein>
<dbReference type="InParanoid" id="M3YXM3"/>
<name>M3YXM3_MUSPF</name>
<reference evidence="2" key="1">
    <citation type="submission" date="2024-06" db="UniProtKB">
        <authorList>
            <consortium name="Ensembl"/>
        </authorList>
    </citation>
    <scope>IDENTIFICATION</scope>
</reference>
<dbReference type="Ensembl" id="ENSMPUT00000016327.1">
    <property type="protein sequence ID" value="ENSMPUP00000016083.1"/>
    <property type="gene ID" value="ENSMPUG00000016188.1"/>
</dbReference>
<proteinExistence type="predicted"/>
<evidence type="ECO:0000256" key="1">
    <source>
        <dbReference type="SAM" id="MobiDB-lite"/>
    </source>
</evidence>
<dbReference type="EMBL" id="AEYP01053437">
    <property type="status" value="NOT_ANNOTATED_CDS"/>
    <property type="molecule type" value="Genomic_DNA"/>
</dbReference>
<organism evidence="2">
    <name type="scientific">Mustela putorius furo</name>
    <name type="common">European domestic ferret</name>
    <name type="synonym">Mustela furo</name>
    <dbReference type="NCBI Taxonomy" id="9669"/>
    <lineage>
        <taxon>Eukaryota</taxon>
        <taxon>Metazoa</taxon>
        <taxon>Chordata</taxon>
        <taxon>Craniata</taxon>
        <taxon>Vertebrata</taxon>
        <taxon>Euteleostomi</taxon>
        <taxon>Mammalia</taxon>
        <taxon>Eutheria</taxon>
        <taxon>Laurasiatheria</taxon>
        <taxon>Carnivora</taxon>
        <taxon>Caniformia</taxon>
        <taxon>Musteloidea</taxon>
        <taxon>Mustelidae</taxon>
        <taxon>Mustelinae</taxon>
        <taxon>Mustela</taxon>
    </lineage>
</organism>
<evidence type="ECO:0000313" key="2">
    <source>
        <dbReference type="Ensembl" id="ENSMPUP00000016083.1"/>
    </source>
</evidence>
<dbReference type="EMBL" id="AEYP01053436">
    <property type="status" value="NOT_ANNOTATED_CDS"/>
    <property type="molecule type" value="Genomic_DNA"/>
</dbReference>
<dbReference type="AlphaFoldDB" id="M3YXM3"/>
<dbReference type="HOGENOM" id="CLU_1111098_0_0_1"/>
<accession>M3YXM3</accession>